<feature type="transmembrane region" description="Helical" evidence="6">
    <location>
        <begin position="82"/>
        <end position="102"/>
    </location>
</feature>
<gene>
    <name evidence="7" type="ORF">VW35_05510</name>
</gene>
<keyword evidence="8" id="KW-1185">Reference proteome</keyword>
<feature type="transmembrane region" description="Helical" evidence="6">
    <location>
        <begin position="394"/>
        <end position="417"/>
    </location>
</feature>
<feature type="transmembrane region" description="Helical" evidence="6">
    <location>
        <begin position="182"/>
        <end position="203"/>
    </location>
</feature>
<dbReference type="RefSeq" id="WP_046141995.1">
    <property type="nucleotide sequence ID" value="NZ_LAJG01000014.1"/>
</dbReference>
<feature type="transmembrane region" description="Helical" evidence="6">
    <location>
        <begin position="157"/>
        <end position="176"/>
    </location>
</feature>
<feature type="transmembrane region" description="Helical" evidence="6">
    <location>
        <begin position="122"/>
        <end position="145"/>
    </location>
</feature>
<protein>
    <submittedName>
        <fullName evidence="7">Uncharacterized protein</fullName>
    </submittedName>
</protein>
<evidence type="ECO:0000256" key="5">
    <source>
        <dbReference type="ARBA" id="ARBA00023136"/>
    </source>
</evidence>
<reference evidence="7 8" key="1">
    <citation type="submission" date="2015-03" db="EMBL/GenBank/DDBJ databases">
        <authorList>
            <person name="Hassan Y.I."/>
            <person name="Lepp D."/>
            <person name="Zhou T."/>
        </authorList>
    </citation>
    <scope>NUCLEOTIDE SEQUENCE [LARGE SCALE GENOMIC DNA]</scope>
    <source>
        <strain evidence="7 8">GH2-10</strain>
    </source>
</reference>
<feature type="transmembrane region" description="Helical" evidence="6">
    <location>
        <begin position="44"/>
        <end position="70"/>
    </location>
</feature>
<keyword evidence="2" id="KW-1003">Cell membrane</keyword>
<dbReference type="GO" id="GO:0005886">
    <property type="term" value="C:plasma membrane"/>
    <property type="evidence" value="ECO:0007669"/>
    <property type="project" value="UniProtKB-SubCell"/>
</dbReference>
<feature type="transmembrane region" description="Helical" evidence="6">
    <location>
        <begin position="12"/>
        <end position="32"/>
    </location>
</feature>
<keyword evidence="3 6" id="KW-0812">Transmembrane</keyword>
<dbReference type="Proteomes" id="UP000033514">
    <property type="component" value="Unassembled WGS sequence"/>
</dbReference>
<evidence type="ECO:0000313" key="8">
    <source>
        <dbReference type="Proteomes" id="UP000033514"/>
    </source>
</evidence>
<evidence type="ECO:0000256" key="3">
    <source>
        <dbReference type="ARBA" id="ARBA00022692"/>
    </source>
</evidence>
<dbReference type="STRING" id="361041.VW35_05510"/>
<keyword evidence="4 6" id="KW-1133">Transmembrane helix</keyword>
<dbReference type="PANTHER" id="PTHR30250:SF11">
    <property type="entry name" value="O-ANTIGEN TRANSPORTER-RELATED"/>
    <property type="match status" value="1"/>
</dbReference>
<feature type="transmembrane region" description="Helical" evidence="6">
    <location>
        <begin position="257"/>
        <end position="280"/>
    </location>
</feature>
<dbReference type="PANTHER" id="PTHR30250">
    <property type="entry name" value="PST FAMILY PREDICTED COLANIC ACID TRANSPORTER"/>
    <property type="match status" value="1"/>
</dbReference>
<feature type="transmembrane region" description="Helical" evidence="6">
    <location>
        <begin position="368"/>
        <end position="388"/>
    </location>
</feature>
<dbReference type="OrthoDB" id="7942036at2"/>
<evidence type="ECO:0000256" key="2">
    <source>
        <dbReference type="ARBA" id="ARBA00022475"/>
    </source>
</evidence>
<accession>A0A0F5LCK2</accession>
<keyword evidence="5 6" id="KW-0472">Membrane</keyword>
<evidence type="ECO:0000256" key="4">
    <source>
        <dbReference type="ARBA" id="ARBA00022989"/>
    </source>
</evidence>
<feature type="transmembrane region" description="Helical" evidence="6">
    <location>
        <begin position="301"/>
        <end position="327"/>
    </location>
</feature>
<feature type="transmembrane region" description="Helical" evidence="6">
    <location>
        <begin position="223"/>
        <end position="241"/>
    </location>
</feature>
<dbReference type="AlphaFoldDB" id="A0A0F5LCK2"/>
<name>A0A0F5LCK2_9HYPH</name>
<sequence>MSLARKLASQSSVIFGARLFGAGLIFVTQALIARLWGAELLGEFLLVVATVNLVSVVMPLGFHTVGTYFAAEYRARGNRQQLIAFLIRAYGYVVLAFAGLVVAGPMLLEWIGQGQGAVALHFVPFALLTFGTAIVYVNGAVLVGIKRPFAGFFADTLLRPMIVLGAFLIALGAGVADAGFTQMLWIIGVGYIVVSLVQFGFVLSGLKTIPEAEAGQTAESRRWWRFALPWVIISLATDFFFDIDLLLLSHQLSREDLAIFGVCTRIFSLASFGVAAVYAVTMPDMFESEAKADRLAFNRKVGEANAVASGVAIMLFLITIIGAPIALTLFGPEFAAGAMPLAILCLSLVVRSVTGPAAIVLSIHDRPWASLPAIAMGIVSLFVCNLVLVPKFGLIGASLAAILAISIWSVVLWLTALRTAHVDVSIMQWFRTRRVVVAAE</sequence>
<evidence type="ECO:0000256" key="1">
    <source>
        <dbReference type="ARBA" id="ARBA00004651"/>
    </source>
</evidence>
<dbReference type="PATRIC" id="fig|361041.3.peg.416"/>
<comment type="caution">
    <text evidence="7">The sequence shown here is derived from an EMBL/GenBank/DDBJ whole genome shotgun (WGS) entry which is preliminary data.</text>
</comment>
<evidence type="ECO:0000313" key="7">
    <source>
        <dbReference type="EMBL" id="KKB79929.1"/>
    </source>
</evidence>
<evidence type="ECO:0000256" key="6">
    <source>
        <dbReference type="SAM" id="Phobius"/>
    </source>
</evidence>
<comment type="subcellular location">
    <subcellularLocation>
        <location evidence="1">Cell membrane</location>
        <topology evidence="1">Multi-pass membrane protein</topology>
    </subcellularLocation>
</comment>
<proteinExistence type="predicted"/>
<dbReference type="InterPro" id="IPR050833">
    <property type="entry name" value="Poly_Biosynth_Transport"/>
</dbReference>
<organism evidence="7 8">
    <name type="scientific">Devosia soli</name>
    <dbReference type="NCBI Taxonomy" id="361041"/>
    <lineage>
        <taxon>Bacteria</taxon>
        <taxon>Pseudomonadati</taxon>
        <taxon>Pseudomonadota</taxon>
        <taxon>Alphaproteobacteria</taxon>
        <taxon>Hyphomicrobiales</taxon>
        <taxon>Devosiaceae</taxon>
        <taxon>Devosia</taxon>
    </lineage>
</organism>
<dbReference type="EMBL" id="LAJG01000014">
    <property type="protein sequence ID" value="KKB79929.1"/>
    <property type="molecule type" value="Genomic_DNA"/>
</dbReference>
<feature type="transmembrane region" description="Helical" evidence="6">
    <location>
        <begin position="339"/>
        <end position="361"/>
    </location>
</feature>